<dbReference type="AlphaFoldDB" id="A0A9Q1EH60"/>
<keyword evidence="10" id="KW-0449">Lipoprotein</keyword>
<evidence type="ECO:0000256" key="5">
    <source>
        <dbReference type="ARBA" id="ARBA00022490"/>
    </source>
</evidence>
<keyword evidence="9" id="KW-0206">Cytoskeleton</keyword>
<dbReference type="Pfam" id="PF00786">
    <property type="entry name" value="PBD"/>
    <property type="match status" value="1"/>
</dbReference>
<dbReference type="PROSITE" id="PS50108">
    <property type="entry name" value="CRIB"/>
    <property type="match status" value="1"/>
</dbReference>
<protein>
    <recommendedName>
        <fullName evidence="12">CRIB domain-containing protein</fullName>
    </recommendedName>
</protein>
<dbReference type="GO" id="GO:0005856">
    <property type="term" value="C:cytoskeleton"/>
    <property type="evidence" value="ECO:0007669"/>
    <property type="project" value="UniProtKB-SubCell"/>
</dbReference>
<feature type="domain" description="CRIB" evidence="12">
    <location>
        <begin position="263"/>
        <end position="276"/>
    </location>
</feature>
<dbReference type="OrthoDB" id="5559822at2759"/>
<dbReference type="GO" id="GO:0005886">
    <property type="term" value="C:plasma membrane"/>
    <property type="evidence" value="ECO:0007669"/>
    <property type="project" value="UniProtKB-SubCell"/>
</dbReference>
<comment type="caution">
    <text evidence="13">The sequence shown here is derived from an EMBL/GenBank/DDBJ whole genome shotgun (WGS) entry which is preliminary data.</text>
</comment>
<dbReference type="InterPro" id="IPR036936">
    <property type="entry name" value="CRIB_dom_sf"/>
</dbReference>
<dbReference type="CDD" id="cd00132">
    <property type="entry name" value="CRIB"/>
    <property type="match status" value="1"/>
</dbReference>
<evidence type="ECO:0000256" key="4">
    <source>
        <dbReference type="ARBA" id="ARBA00022475"/>
    </source>
</evidence>
<accession>A0A9Q1EH60</accession>
<evidence type="ECO:0000256" key="6">
    <source>
        <dbReference type="ARBA" id="ARBA00022960"/>
    </source>
</evidence>
<evidence type="ECO:0000256" key="8">
    <source>
        <dbReference type="ARBA" id="ARBA00023139"/>
    </source>
</evidence>
<keyword evidence="7" id="KW-0472">Membrane</keyword>
<keyword evidence="14" id="KW-1185">Reference proteome</keyword>
<evidence type="ECO:0000256" key="1">
    <source>
        <dbReference type="ARBA" id="ARBA00004193"/>
    </source>
</evidence>
<dbReference type="FunFam" id="3.90.810.10:FF:000004">
    <property type="entry name" value="CDC42 small effector protein 2"/>
    <property type="match status" value="1"/>
</dbReference>
<dbReference type="EMBL" id="JAINUF010000017">
    <property type="protein sequence ID" value="KAJ8338709.1"/>
    <property type="molecule type" value="Genomic_DNA"/>
</dbReference>
<dbReference type="InterPro" id="IPR000095">
    <property type="entry name" value="CRIB_dom"/>
</dbReference>
<evidence type="ECO:0000313" key="13">
    <source>
        <dbReference type="EMBL" id="KAJ8338709.1"/>
    </source>
</evidence>
<keyword evidence="4" id="KW-1003">Cell membrane</keyword>
<comment type="similarity">
    <text evidence="3">Belongs to the CDC42SE/SPEC family.</text>
</comment>
<dbReference type="GO" id="GO:0031267">
    <property type="term" value="F:small GTPase binding"/>
    <property type="evidence" value="ECO:0007669"/>
    <property type="project" value="InterPro"/>
</dbReference>
<dbReference type="GO" id="GO:0008360">
    <property type="term" value="P:regulation of cell shape"/>
    <property type="evidence" value="ECO:0007669"/>
    <property type="project" value="UniProtKB-KW"/>
</dbReference>
<dbReference type="PANTHER" id="PTHR13502">
    <property type="entry name" value="CDC42 SMALL EFFECTOR PROTEIN HOMOLOG"/>
    <property type="match status" value="1"/>
</dbReference>
<evidence type="ECO:0000256" key="2">
    <source>
        <dbReference type="ARBA" id="ARBA00004245"/>
    </source>
</evidence>
<evidence type="ECO:0000256" key="3">
    <source>
        <dbReference type="ARBA" id="ARBA00005720"/>
    </source>
</evidence>
<dbReference type="PANTHER" id="PTHR13502:SF4">
    <property type="entry name" value="CDC42 SMALL EFFECTOR PROTEIN 2"/>
    <property type="match status" value="1"/>
</dbReference>
<sequence>MDVLVEEPCHMIAPDETFATGDVSCSGSTGSSDDHQPLTVGWTCFLSLDPFRTLLSVPGSLIIHTTFGPFAWSQPWAIGHGFCEEAKGKAAAFLFQLHTSTKSAPHPLGRFACSRHGPEETWLRVSRRVERLTCPSKPGAQESEERNAQLRLSPAGGQTDGLDNPAVRPPPDVRLSVPSPFPRTLPPPFWVERDRRPSSHLPPPPFGHWSPSPLDYHFLWTTRAWNPLAFGVSTMSEFWLCFNCCIAEQPQPKRRRRIDRSMISEPTNFVHTAHVGSGDLFSGMNSVNSIQNQMQSKGGYAGEAMPVNVQMQMVDTKAG</sequence>
<feature type="region of interest" description="Disordered" evidence="11">
    <location>
        <begin position="134"/>
        <end position="180"/>
    </location>
</feature>
<gene>
    <name evidence="13" type="ORF">SKAU_G00354950</name>
</gene>
<evidence type="ECO:0000259" key="12">
    <source>
        <dbReference type="PROSITE" id="PS50108"/>
    </source>
</evidence>
<comment type="subcellular location">
    <subcellularLocation>
        <location evidence="1">Cell membrane</location>
        <topology evidence="1">Lipid-anchor</topology>
    </subcellularLocation>
    <subcellularLocation>
        <location evidence="2">Cytoplasm</location>
        <location evidence="2">Cytoskeleton</location>
    </subcellularLocation>
</comment>
<evidence type="ECO:0000256" key="11">
    <source>
        <dbReference type="SAM" id="MobiDB-lite"/>
    </source>
</evidence>
<dbReference type="GO" id="GO:0035023">
    <property type="term" value="P:regulation of Rho protein signal transduction"/>
    <property type="evidence" value="ECO:0007669"/>
    <property type="project" value="InterPro"/>
</dbReference>
<keyword evidence="6" id="KW-0133">Cell shape</keyword>
<organism evidence="13 14">
    <name type="scientific">Synaphobranchus kaupii</name>
    <name type="common">Kaup's arrowtooth eel</name>
    <dbReference type="NCBI Taxonomy" id="118154"/>
    <lineage>
        <taxon>Eukaryota</taxon>
        <taxon>Metazoa</taxon>
        <taxon>Chordata</taxon>
        <taxon>Craniata</taxon>
        <taxon>Vertebrata</taxon>
        <taxon>Euteleostomi</taxon>
        <taxon>Actinopterygii</taxon>
        <taxon>Neopterygii</taxon>
        <taxon>Teleostei</taxon>
        <taxon>Anguilliformes</taxon>
        <taxon>Synaphobranchidae</taxon>
        <taxon>Synaphobranchus</taxon>
    </lineage>
</organism>
<evidence type="ECO:0000313" key="14">
    <source>
        <dbReference type="Proteomes" id="UP001152622"/>
    </source>
</evidence>
<keyword evidence="8" id="KW-0564">Palmitate</keyword>
<keyword evidence="5" id="KW-0963">Cytoplasm</keyword>
<evidence type="ECO:0000256" key="9">
    <source>
        <dbReference type="ARBA" id="ARBA00023212"/>
    </source>
</evidence>
<name>A0A9Q1EH60_SYNKA</name>
<reference evidence="13" key="1">
    <citation type="journal article" date="2023" name="Science">
        <title>Genome structures resolve the early diversification of teleost fishes.</title>
        <authorList>
            <person name="Parey E."/>
            <person name="Louis A."/>
            <person name="Montfort J."/>
            <person name="Bouchez O."/>
            <person name="Roques C."/>
            <person name="Iampietro C."/>
            <person name="Lluch J."/>
            <person name="Castinel A."/>
            <person name="Donnadieu C."/>
            <person name="Desvignes T."/>
            <person name="Floi Bucao C."/>
            <person name="Jouanno E."/>
            <person name="Wen M."/>
            <person name="Mejri S."/>
            <person name="Dirks R."/>
            <person name="Jansen H."/>
            <person name="Henkel C."/>
            <person name="Chen W.J."/>
            <person name="Zahm M."/>
            <person name="Cabau C."/>
            <person name="Klopp C."/>
            <person name="Thompson A.W."/>
            <person name="Robinson-Rechavi M."/>
            <person name="Braasch I."/>
            <person name="Lecointre G."/>
            <person name="Bobe J."/>
            <person name="Postlethwait J.H."/>
            <person name="Berthelot C."/>
            <person name="Roest Crollius H."/>
            <person name="Guiguen Y."/>
        </authorList>
    </citation>
    <scope>NUCLEOTIDE SEQUENCE</scope>
    <source>
        <strain evidence="13">WJC10195</strain>
    </source>
</reference>
<dbReference type="Gene3D" id="3.90.810.10">
    <property type="entry name" value="CRIB domain"/>
    <property type="match status" value="1"/>
</dbReference>
<evidence type="ECO:0000256" key="7">
    <source>
        <dbReference type="ARBA" id="ARBA00023136"/>
    </source>
</evidence>
<evidence type="ECO:0000256" key="10">
    <source>
        <dbReference type="ARBA" id="ARBA00023288"/>
    </source>
</evidence>
<proteinExistence type="inferred from homology"/>
<dbReference type="InterPro" id="IPR039056">
    <property type="entry name" value="SPEC"/>
</dbReference>
<dbReference type="Proteomes" id="UP001152622">
    <property type="component" value="Chromosome 17"/>
</dbReference>